<reference evidence="1" key="1">
    <citation type="journal article" date="2019" name="bioRxiv">
        <title>The Genome of the Zebra Mussel, Dreissena polymorpha: A Resource for Invasive Species Research.</title>
        <authorList>
            <person name="McCartney M.A."/>
            <person name="Auch B."/>
            <person name="Kono T."/>
            <person name="Mallez S."/>
            <person name="Zhang Y."/>
            <person name="Obille A."/>
            <person name="Becker A."/>
            <person name="Abrahante J.E."/>
            <person name="Garbe J."/>
            <person name="Badalamenti J.P."/>
            <person name="Herman A."/>
            <person name="Mangelson H."/>
            <person name="Liachko I."/>
            <person name="Sullivan S."/>
            <person name="Sone E.D."/>
            <person name="Koren S."/>
            <person name="Silverstein K.A.T."/>
            <person name="Beckman K.B."/>
            <person name="Gohl D.M."/>
        </authorList>
    </citation>
    <scope>NUCLEOTIDE SEQUENCE</scope>
    <source>
        <strain evidence="1">Duluth1</strain>
        <tissue evidence="1">Whole animal</tissue>
    </source>
</reference>
<keyword evidence="2" id="KW-1185">Reference proteome</keyword>
<gene>
    <name evidence="1" type="ORF">DPMN_058588</name>
</gene>
<comment type="caution">
    <text evidence="1">The sequence shown here is derived from an EMBL/GenBank/DDBJ whole genome shotgun (WGS) entry which is preliminary data.</text>
</comment>
<name>A0A9D4C2F8_DREPO</name>
<evidence type="ECO:0000313" key="2">
    <source>
        <dbReference type="Proteomes" id="UP000828390"/>
    </source>
</evidence>
<organism evidence="1 2">
    <name type="scientific">Dreissena polymorpha</name>
    <name type="common">Zebra mussel</name>
    <name type="synonym">Mytilus polymorpha</name>
    <dbReference type="NCBI Taxonomy" id="45954"/>
    <lineage>
        <taxon>Eukaryota</taxon>
        <taxon>Metazoa</taxon>
        <taxon>Spiralia</taxon>
        <taxon>Lophotrochozoa</taxon>
        <taxon>Mollusca</taxon>
        <taxon>Bivalvia</taxon>
        <taxon>Autobranchia</taxon>
        <taxon>Heteroconchia</taxon>
        <taxon>Euheterodonta</taxon>
        <taxon>Imparidentia</taxon>
        <taxon>Neoheterodontei</taxon>
        <taxon>Myida</taxon>
        <taxon>Dreissenoidea</taxon>
        <taxon>Dreissenidae</taxon>
        <taxon>Dreissena</taxon>
    </lineage>
</organism>
<reference evidence="1" key="2">
    <citation type="submission" date="2020-11" db="EMBL/GenBank/DDBJ databases">
        <authorList>
            <person name="McCartney M.A."/>
            <person name="Auch B."/>
            <person name="Kono T."/>
            <person name="Mallez S."/>
            <person name="Becker A."/>
            <person name="Gohl D.M."/>
            <person name="Silverstein K.A.T."/>
            <person name="Koren S."/>
            <person name="Bechman K.B."/>
            <person name="Herman A."/>
            <person name="Abrahante J.E."/>
            <person name="Garbe J."/>
        </authorList>
    </citation>
    <scope>NUCLEOTIDE SEQUENCE</scope>
    <source>
        <strain evidence="1">Duluth1</strain>
        <tissue evidence="1">Whole animal</tissue>
    </source>
</reference>
<dbReference type="Proteomes" id="UP000828390">
    <property type="component" value="Unassembled WGS sequence"/>
</dbReference>
<proteinExistence type="predicted"/>
<dbReference type="AlphaFoldDB" id="A0A9D4C2F8"/>
<dbReference type="EMBL" id="JAIWYP010000013">
    <property type="protein sequence ID" value="KAH3715874.1"/>
    <property type="molecule type" value="Genomic_DNA"/>
</dbReference>
<accession>A0A9D4C2F8</accession>
<sequence>MTNLSRCPSSFSPDGLYSNHHLACSRVHGVVLGYVIKPSQRSSFDDRKEWLLCANRFIMHTPDVLVGRVFHVGDVEQSSETLMFKDLPSAFRPRCRSEGWILRVTCIACTWWDI</sequence>
<protein>
    <submittedName>
        <fullName evidence="1">Uncharacterized protein</fullName>
    </submittedName>
</protein>
<evidence type="ECO:0000313" key="1">
    <source>
        <dbReference type="EMBL" id="KAH3715874.1"/>
    </source>
</evidence>